<feature type="domain" description="DOMON" evidence="2">
    <location>
        <begin position="37"/>
        <end position="160"/>
    </location>
</feature>
<dbReference type="Proteomes" id="UP001187531">
    <property type="component" value="Unassembled WGS sequence"/>
</dbReference>
<evidence type="ECO:0000313" key="3">
    <source>
        <dbReference type="EMBL" id="KAK2712764.1"/>
    </source>
</evidence>
<dbReference type="GO" id="GO:0005507">
    <property type="term" value="F:copper ion binding"/>
    <property type="evidence" value="ECO:0007669"/>
    <property type="project" value="TreeGrafter"/>
</dbReference>
<dbReference type="GO" id="GO:0005615">
    <property type="term" value="C:extracellular space"/>
    <property type="evidence" value="ECO:0007669"/>
    <property type="project" value="TreeGrafter"/>
</dbReference>
<dbReference type="GO" id="GO:0004500">
    <property type="term" value="F:dopamine beta-monooxygenase activity"/>
    <property type="evidence" value="ECO:0007669"/>
    <property type="project" value="InterPro"/>
</dbReference>
<evidence type="ECO:0000313" key="4">
    <source>
        <dbReference type="Proteomes" id="UP001187531"/>
    </source>
</evidence>
<dbReference type="Pfam" id="PF03351">
    <property type="entry name" value="DOMON"/>
    <property type="match status" value="1"/>
</dbReference>
<dbReference type="GO" id="GO:0030667">
    <property type="term" value="C:secretory granule membrane"/>
    <property type="evidence" value="ECO:0007669"/>
    <property type="project" value="TreeGrafter"/>
</dbReference>
<dbReference type="GO" id="GO:0042420">
    <property type="term" value="P:dopamine catabolic process"/>
    <property type="evidence" value="ECO:0007669"/>
    <property type="project" value="TreeGrafter"/>
</dbReference>
<keyword evidence="4" id="KW-1185">Reference proteome</keyword>
<dbReference type="PANTHER" id="PTHR10157:SF23">
    <property type="entry name" value="MOXD1 HOMOLOG 1"/>
    <property type="match status" value="1"/>
</dbReference>
<feature type="signal peptide" evidence="1">
    <location>
        <begin position="1"/>
        <end position="18"/>
    </location>
</feature>
<dbReference type="EMBL" id="JAVRJZ010000015">
    <property type="protein sequence ID" value="KAK2712764.1"/>
    <property type="molecule type" value="Genomic_DNA"/>
</dbReference>
<comment type="caution">
    <text evidence="3">The sequence shown here is derived from an EMBL/GenBank/DDBJ whole genome shotgun (WGS) entry which is preliminary data.</text>
</comment>
<feature type="chain" id="PRO_5041686724" description="DOMON domain-containing protein" evidence="1">
    <location>
        <begin position="19"/>
        <end position="193"/>
    </location>
</feature>
<dbReference type="GO" id="GO:0006589">
    <property type="term" value="P:octopamine biosynthetic process"/>
    <property type="evidence" value="ECO:0007669"/>
    <property type="project" value="TreeGrafter"/>
</dbReference>
<name>A0AA88HSF8_ARTSF</name>
<dbReference type="CDD" id="cd09631">
    <property type="entry name" value="DOMON_DOH"/>
    <property type="match status" value="1"/>
</dbReference>
<dbReference type="InterPro" id="IPR000945">
    <property type="entry name" value="DBH-like"/>
</dbReference>
<evidence type="ECO:0000259" key="2">
    <source>
        <dbReference type="PROSITE" id="PS50836"/>
    </source>
</evidence>
<protein>
    <recommendedName>
        <fullName evidence="2">DOMON domain-containing protein</fullName>
    </recommendedName>
</protein>
<organism evidence="3 4">
    <name type="scientific">Artemia franciscana</name>
    <name type="common">Brine shrimp</name>
    <name type="synonym">Artemia sanfranciscana</name>
    <dbReference type="NCBI Taxonomy" id="6661"/>
    <lineage>
        <taxon>Eukaryota</taxon>
        <taxon>Metazoa</taxon>
        <taxon>Ecdysozoa</taxon>
        <taxon>Arthropoda</taxon>
        <taxon>Crustacea</taxon>
        <taxon>Branchiopoda</taxon>
        <taxon>Anostraca</taxon>
        <taxon>Artemiidae</taxon>
        <taxon>Artemia</taxon>
    </lineage>
</organism>
<dbReference type="InterPro" id="IPR005018">
    <property type="entry name" value="DOMON_domain"/>
</dbReference>
<evidence type="ECO:0000256" key="1">
    <source>
        <dbReference type="SAM" id="SignalP"/>
    </source>
</evidence>
<dbReference type="AlphaFoldDB" id="A0AA88HSF8"/>
<accession>A0AA88HSF8</accession>
<sequence>MKFLHLFLLVVSVSFSSTAPRSGSKSYAYEKVLDADGTFIMRWTPDFEASRVDFEFEVMTTGWIGVTFLPPLDLGKFADTIVAGVLDDGTAYMQDRYTDTSIPEPGTPRPMDTQQDWPIIYAEEANGRTIIQTSRAFDTNDPEDRPVIKDETLVFAWAFDDVDIVEGEPPFHGPSRGSVLLNLLYPEKTFKLL</sequence>
<dbReference type="PANTHER" id="PTHR10157">
    <property type="entry name" value="DOPAMINE BETA HYDROXYLASE RELATED"/>
    <property type="match status" value="1"/>
</dbReference>
<dbReference type="GO" id="GO:0042421">
    <property type="term" value="P:norepinephrine biosynthetic process"/>
    <property type="evidence" value="ECO:0007669"/>
    <property type="project" value="TreeGrafter"/>
</dbReference>
<proteinExistence type="predicted"/>
<dbReference type="InterPro" id="IPR045266">
    <property type="entry name" value="DOH_DOMON"/>
</dbReference>
<reference evidence="3" key="1">
    <citation type="submission" date="2023-07" db="EMBL/GenBank/DDBJ databases">
        <title>Chromosome-level genome assembly of Artemia franciscana.</title>
        <authorList>
            <person name="Jo E."/>
        </authorList>
    </citation>
    <scope>NUCLEOTIDE SEQUENCE</scope>
    <source>
        <tissue evidence="3">Whole body</tissue>
    </source>
</reference>
<dbReference type="PROSITE" id="PS50836">
    <property type="entry name" value="DOMON"/>
    <property type="match status" value="1"/>
</dbReference>
<keyword evidence="1" id="KW-0732">Signal</keyword>
<gene>
    <name evidence="3" type="ORF">QYM36_011454</name>
</gene>